<dbReference type="Proteomes" id="UP000245942">
    <property type="component" value="Unassembled WGS sequence"/>
</dbReference>
<dbReference type="RefSeq" id="XP_025351392.1">
    <property type="nucleotide sequence ID" value="XM_025489949.1"/>
</dbReference>
<dbReference type="GO" id="GO:0005783">
    <property type="term" value="C:endoplasmic reticulum"/>
    <property type="evidence" value="ECO:0007669"/>
    <property type="project" value="TreeGrafter"/>
</dbReference>
<feature type="transmembrane region" description="Helical" evidence="6">
    <location>
        <begin position="280"/>
        <end position="297"/>
    </location>
</feature>
<reference evidence="7 8" key="1">
    <citation type="journal article" date="2018" name="Mol. Biol. Evol.">
        <title>Broad Genomic Sampling Reveals a Smut Pathogenic Ancestry of the Fungal Clade Ustilaginomycotina.</title>
        <authorList>
            <person name="Kijpornyongpan T."/>
            <person name="Mondo S.J."/>
            <person name="Barry K."/>
            <person name="Sandor L."/>
            <person name="Lee J."/>
            <person name="Lipzen A."/>
            <person name="Pangilinan J."/>
            <person name="LaButti K."/>
            <person name="Hainaut M."/>
            <person name="Henrissat B."/>
            <person name="Grigoriev I.V."/>
            <person name="Spatafora J.W."/>
            <person name="Aime M.C."/>
        </authorList>
    </citation>
    <scope>NUCLEOTIDE SEQUENCE [LARGE SCALE GENOMIC DNA]</scope>
    <source>
        <strain evidence="7 8">MCA 4718</strain>
    </source>
</reference>
<evidence type="ECO:0000313" key="8">
    <source>
        <dbReference type="Proteomes" id="UP000245942"/>
    </source>
</evidence>
<feature type="region of interest" description="Disordered" evidence="5">
    <location>
        <begin position="447"/>
        <end position="523"/>
    </location>
</feature>
<dbReference type="GO" id="GO:0016236">
    <property type="term" value="P:macroautophagy"/>
    <property type="evidence" value="ECO:0007669"/>
    <property type="project" value="TreeGrafter"/>
</dbReference>
<dbReference type="AlphaFoldDB" id="A0A316UG47"/>
<comment type="subcellular location">
    <subcellularLocation>
        <location evidence="1">Membrane</location>
        <topology evidence="1">Multi-pass membrane protein</topology>
    </subcellularLocation>
</comment>
<dbReference type="GeneID" id="37011683"/>
<evidence type="ECO:0000256" key="6">
    <source>
        <dbReference type="SAM" id="Phobius"/>
    </source>
</evidence>
<proteinExistence type="predicted"/>
<protein>
    <recommendedName>
        <fullName evidence="9">EI24-domain-containing protein</fullName>
    </recommendedName>
</protein>
<feature type="transmembrane region" description="Helical" evidence="6">
    <location>
        <begin position="219"/>
        <end position="235"/>
    </location>
</feature>
<dbReference type="PANTHER" id="PTHR21389:SF0">
    <property type="entry name" value="ETOPOSIDE-INDUCED PROTEIN 2.4 HOMOLOG"/>
    <property type="match status" value="1"/>
</dbReference>
<feature type="transmembrane region" description="Helical" evidence="6">
    <location>
        <begin position="303"/>
        <end position="322"/>
    </location>
</feature>
<sequence>MAHHTRGLSSVDMSNLDVEGASGSRIEQSYFQGLSLPSLSSWLGEDQYATPWTAAGPITPSRADGGAGFESLLGTTGIVPTAKIHGAWASQGWKDALRFREMGSVVSGSPHIRKTILKGLCLSSAVVLVIFLFEMAYFPAQIFFDEYEHNEHYFQTWADTDEVLWLYPLVAISYFVASSWTVDVAKTATKLKHGRGMSISAAISGVTSTSFRARVLSESFRVFVVINYVLLGLALDHIPWIGSTLCFLMMSFVDAFYCFDPVMVSRGWSVERRLRYVESRWAYMTAFGIVPTIISYFHPSGLLNLFLFMAVYPFYVVLALLARPEPRSASAGSTLTPISGTSDKFMGSESVPAGTTLSSFLPARIPIFLPTVVLYRLVMRFAPRDSGDEGDHGRSIHGSLAGEKSPAYSSAFGSTDRRTAAQFVGGAWAAGGNVGAAQPIWGGQASAWNQQAPQPPPPYPYGQTNGSSGQGGLQYEQNGMAGHYGQSAQAFPPTLAPPPMGNEARSRSGSSAASVSSSSRVGQQRHVHYYDGAMKTPEANGASFAPSATSASFAYAGEPAGQVPPPPKRSGTGAPAVAKGKKSD</sequence>
<accession>A0A316UG47</accession>
<gene>
    <name evidence="7" type="ORF">BCV69DRAFT_23786</name>
</gene>
<feature type="compositionally biased region" description="Low complexity" evidence="5">
    <location>
        <begin position="507"/>
        <end position="523"/>
    </location>
</feature>
<keyword evidence="2 6" id="KW-0812">Transmembrane</keyword>
<keyword evidence="4 6" id="KW-0472">Membrane</keyword>
<evidence type="ECO:0000256" key="1">
    <source>
        <dbReference type="ARBA" id="ARBA00004141"/>
    </source>
</evidence>
<evidence type="ECO:0000313" key="7">
    <source>
        <dbReference type="EMBL" id="PWN24232.1"/>
    </source>
</evidence>
<keyword evidence="3 6" id="KW-1133">Transmembrane helix</keyword>
<dbReference type="OrthoDB" id="266518at2759"/>
<feature type="region of interest" description="Disordered" evidence="5">
    <location>
        <begin position="556"/>
        <end position="584"/>
    </location>
</feature>
<keyword evidence="8" id="KW-1185">Reference proteome</keyword>
<dbReference type="Pfam" id="PF07264">
    <property type="entry name" value="EI24"/>
    <property type="match status" value="1"/>
</dbReference>
<dbReference type="EMBL" id="KZ819321">
    <property type="protein sequence ID" value="PWN24232.1"/>
    <property type="molecule type" value="Genomic_DNA"/>
</dbReference>
<dbReference type="PANTHER" id="PTHR21389">
    <property type="entry name" value="P53 INDUCED PROTEIN"/>
    <property type="match status" value="1"/>
</dbReference>
<feature type="transmembrane region" description="Helical" evidence="6">
    <location>
        <begin position="120"/>
        <end position="144"/>
    </location>
</feature>
<dbReference type="GO" id="GO:0016020">
    <property type="term" value="C:membrane"/>
    <property type="evidence" value="ECO:0007669"/>
    <property type="project" value="UniProtKB-SubCell"/>
</dbReference>
<evidence type="ECO:0000256" key="4">
    <source>
        <dbReference type="ARBA" id="ARBA00023136"/>
    </source>
</evidence>
<name>A0A316UG47_9BASI</name>
<evidence type="ECO:0008006" key="9">
    <source>
        <dbReference type="Google" id="ProtNLM"/>
    </source>
</evidence>
<dbReference type="InterPro" id="IPR059112">
    <property type="entry name" value="CysZ/EI24"/>
</dbReference>
<evidence type="ECO:0000256" key="3">
    <source>
        <dbReference type="ARBA" id="ARBA00022989"/>
    </source>
</evidence>
<evidence type="ECO:0000256" key="2">
    <source>
        <dbReference type="ARBA" id="ARBA00022692"/>
    </source>
</evidence>
<organism evidence="7 8">
    <name type="scientific">Pseudomicrostroma glucosiphilum</name>
    <dbReference type="NCBI Taxonomy" id="1684307"/>
    <lineage>
        <taxon>Eukaryota</taxon>
        <taxon>Fungi</taxon>
        <taxon>Dikarya</taxon>
        <taxon>Basidiomycota</taxon>
        <taxon>Ustilaginomycotina</taxon>
        <taxon>Exobasidiomycetes</taxon>
        <taxon>Microstromatales</taxon>
        <taxon>Microstromatales incertae sedis</taxon>
        <taxon>Pseudomicrostroma</taxon>
    </lineage>
</organism>
<feature type="transmembrane region" description="Helical" evidence="6">
    <location>
        <begin position="164"/>
        <end position="185"/>
    </location>
</feature>
<evidence type="ECO:0000256" key="5">
    <source>
        <dbReference type="SAM" id="MobiDB-lite"/>
    </source>
</evidence>